<dbReference type="SMART" id="SM00345">
    <property type="entry name" value="HTH_GNTR"/>
    <property type="match status" value="2"/>
</dbReference>
<dbReference type="PROSITE" id="PS50949">
    <property type="entry name" value="HTH_GNTR"/>
    <property type="match status" value="1"/>
</dbReference>
<dbReference type="Gene3D" id="1.20.120.530">
    <property type="entry name" value="GntR ligand-binding domain-like"/>
    <property type="match status" value="1"/>
</dbReference>
<dbReference type="Pfam" id="PF00392">
    <property type="entry name" value="GntR"/>
    <property type="match status" value="1"/>
</dbReference>
<proteinExistence type="predicted"/>
<evidence type="ECO:0000256" key="3">
    <source>
        <dbReference type="ARBA" id="ARBA00023163"/>
    </source>
</evidence>
<name>A0ABU0J4I5_9HYPH</name>
<evidence type="ECO:0000313" key="6">
    <source>
        <dbReference type="Proteomes" id="UP001242480"/>
    </source>
</evidence>
<dbReference type="PRINTS" id="PR00033">
    <property type="entry name" value="HTHASNC"/>
</dbReference>
<protein>
    <submittedName>
        <fullName evidence="5">DNA-binding GntR family transcriptional regulator</fullName>
    </submittedName>
</protein>
<reference evidence="5 6" key="1">
    <citation type="submission" date="2023-07" db="EMBL/GenBank/DDBJ databases">
        <title>Genomic Encyclopedia of Type Strains, Phase IV (KMG-IV): sequencing the most valuable type-strain genomes for metagenomic binning, comparative biology and taxonomic classification.</title>
        <authorList>
            <person name="Goeker M."/>
        </authorList>
    </citation>
    <scope>NUCLEOTIDE SEQUENCE [LARGE SCALE GENOMIC DNA]</scope>
    <source>
        <strain evidence="5 6">DSM 19619</strain>
    </source>
</reference>
<dbReference type="PANTHER" id="PTHR43537">
    <property type="entry name" value="TRANSCRIPTIONAL REGULATOR, GNTR FAMILY"/>
    <property type="match status" value="1"/>
</dbReference>
<dbReference type="SUPFAM" id="SSF46785">
    <property type="entry name" value="Winged helix' DNA-binding domain"/>
    <property type="match status" value="2"/>
</dbReference>
<dbReference type="SUPFAM" id="SSF48008">
    <property type="entry name" value="GntR ligand-binding domain-like"/>
    <property type="match status" value="1"/>
</dbReference>
<dbReference type="InterPro" id="IPR036388">
    <property type="entry name" value="WH-like_DNA-bd_sf"/>
</dbReference>
<evidence type="ECO:0000256" key="1">
    <source>
        <dbReference type="ARBA" id="ARBA00023015"/>
    </source>
</evidence>
<dbReference type="InterPro" id="IPR036390">
    <property type="entry name" value="WH_DNA-bd_sf"/>
</dbReference>
<dbReference type="InterPro" id="IPR000524">
    <property type="entry name" value="Tscrpt_reg_HTH_GntR"/>
</dbReference>
<dbReference type="InterPro" id="IPR008920">
    <property type="entry name" value="TF_FadR/GntR_C"/>
</dbReference>
<organism evidence="5 6">
    <name type="scientific">Labrys wisconsinensis</name>
    <dbReference type="NCBI Taxonomy" id="425677"/>
    <lineage>
        <taxon>Bacteria</taxon>
        <taxon>Pseudomonadati</taxon>
        <taxon>Pseudomonadota</taxon>
        <taxon>Alphaproteobacteria</taxon>
        <taxon>Hyphomicrobiales</taxon>
        <taxon>Xanthobacteraceae</taxon>
        <taxon>Labrys</taxon>
    </lineage>
</organism>
<keyword evidence="6" id="KW-1185">Reference proteome</keyword>
<dbReference type="InterPro" id="IPR000485">
    <property type="entry name" value="AsnC-type_HTH_dom"/>
</dbReference>
<evidence type="ECO:0000256" key="2">
    <source>
        <dbReference type="ARBA" id="ARBA00023125"/>
    </source>
</evidence>
<dbReference type="Proteomes" id="UP001242480">
    <property type="component" value="Unassembled WGS sequence"/>
</dbReference>
<dbReference type="Gene3D" id="1.10.10.10">
    <property type="entry name" value="Winged helix-like DNA-binding domain superfamily/Winged helix DNA-binding domain"/>
    <property type="match status" value="2"/>
</dbReference>
<dbReference type="GO" id="GO:0003677">
    <property type="term" value="F:DNA binding"/>
    <property type="evidence" value="ECO:0007669"/>
    <property type="project" value="UniProtKB-KW"/>
</dbReference>
<feature type="domain" description="HTH gntR-type" evidence="4">
    <location>
        <begin position="53"/>
        <end position="119"/>
    </location>
</feature>
<accession>A0ABU0J4I5</accession>
<keyword evidence="1" id="KW-0805">Transcription regulation</keyword>
<dbReference type="InterPro" id="IPR011711">
    <property type="entry name" value="GntR_C"/>
</dbReference>
<evidence type="ECO:0000313" key="5">
    <source>
        <dbReference type="EMBL" id="MDQ0469180.1"/>
    </source>
</evidence>
<dbReference type="RefSeq" id="WP_307271511.1">
    <property type="nucleotide sequence ID" value="NZ_JAUSVX010000003.1"/>
</dbReference>
<keyword evidence="2 5" id="KW-0238">DNA-binding</keyword>
<dbReference type="PANTHER" id="PTHR43537:SF49">
    <property type="entry name" value="TRANSCRIPTIONAL REGULATORY PROTEIN"/>
    <property type="match status" value="1"/>
</dbReference>
<gene>
    <name evidence="5" type="ORF">QO011_002191</name>
</gene>
<dbReference type="CDD" id="cd07377">
    <property type="entry name" value="WHTH_GntR"/>
    <property type="match status" value="1"/>
</dbReference>
<dbReference type="Pfam" id="PF07729">
    <property type="entry name" value="FCD"/>
    <property type="match status" value="1"/>
</dbReference>
<keyword evidence="3" id="KW-0804">Transcription</keyword>
<sequence length="350" mass="39263">MHGPRLGHPPGSLNARRPQAKRFFVVKSIAPGCSTRVRALWRSKDAGLVIALTPLQARIRDHLDVQFSRALTPGDRVNEAEIADQLGVSRTPVREVLLQLAAEGVVEYQPRRGFRLLRFSQEKKAFEAADGGSLDDRVMRDMALGALDAVISERALMQRYGVPHGTLVSTLRRLMRDQLVEPSFGRGWIFADVGPAALADSYRFRQIVEPAAILSDAYAPDAGALQALDREHAEAIEAIDGMARRRLFDLDARFHALVARGANSQYLTHAIERQNNIRRVNEYIGFIRLERIRHSMVEHRGIIAAVLTGDRQLASALMRVHLQVSERETFLHLSDDLELVRTGRVRLHED</sequence>
<dbReference type="EMBL" id="JAUSVX010000003">
    <property type="protein sequence ID" value="MDQ0469180.1"/>
    <property type="molecule type" value="Genomic_DNA"/>
</dbReference>
<dbReference type="PRINTS" id="PR00035">
    <property type="entry name" value="HTHGNTR"/>
</dbReference>
<comment type="caution">
    <text evidence="5">The sequence shown here is derived from an EMBL/GenBank/DDBJ whole genome shotgun (WGS) entry which is preliminary data.</text>
</comment>
<evidence type="ECO:0000259" key="4">
    <source>
        <dbReference type="PROSITE" id="PS50949"/>
    </source>
</evidence>
<dbReference type="SMART" id="SM00895">
    <property type="entry name" value="FCD"/>
    <property type="match status" value="1"/>
</dbReference>